<dbReference type="InterPro" id="IPR029058">
    <property type="entry name" value="AB_hydrolase_fold"/>
</dbReference>
<dbReference type="InterPro" id="IPR036736">
    <property type="entry name" value="ACP-like_sf"/>
</dbReference>
<dbReference type="InterPro" id="IPR023213">
    <property type="entry name" value="CAT-like_dom_sf"/>
</dbReference>
<gene>
    <name evidence="10" type="ORF">LWC34_41635</name>
</gene>
<evidence type="ECO:0000313" key="11">
    <source>
        <dbReference type="Proteomes" id="UP001521150"/>
    </source>
</evidence>
<dbReference type="PROSITE" id="PS00455">
    <property type="entry name" value="AMP_BINDING"/>
    <property type="match status" value="5"/>
</dbReference>
<dbReference type="InterPro" id="IPR042099">
    <property type="entry name" value="ANL_N_sf"/>
</dbReference>
<dbReference type="PANTHER" id="PTHR45527">
    <property type="entry name" value="NONRIBOSOMAL PEPTIDE SYNTHETASE"/>
    <property type="match status" value="1"/>
</dbReference>
<dbReference type="InterPro" id="IPR001031">
    <property type="entry name" value="Thioesterase"/>
</dbReference>
<dbReference type="PANTHER" id="PTHR45527:SF1">
    <property type="entry name" value="FATTY ACID SYNTHASE"/>
    <property type="match status" value="1"/>
</dbReference>
<comment type="similarity">
    <text evidence="3">Belongs to the ATP-dependent AMP-binding enzyme family. MbtB subfamily.</text>
</comment>
<evidence type="ECO:0000256" key="4">
    <source>
        <dbReference type="ARBA" id="ARBA00016743"/>
    </source>
</evidence>
<dbReference type="InterPro" id="IPR057737">
    <property type="entry name" value="Condensation_MtbB-like"/>
</dbReference>
<dbReference type="PROSITE" id="PS50075">
    <property type="entry name" value="CARRIER"/>
    <property type="match status" value="6"/>
</dbReference>
<evidence type="ECO:0000256" key="6">
    <source>
        <dbReference type="ARBA" id="ARBA00022553"/>
    </source>
</evidence>
<feature type="domain" description="Carrier" evidence="9">
    <location>
        <begin position="5255"/>
        <end position="5329"/>
    </location>
</feature>
<evidence type="ECO:0000256" key="5">
    <source>
        <dbReference type="ARBA" id="ARBA00022450"/>
    </source>
</evidence>
<dbReference type="Gene3D" id="3.30.559.10">
    <property type="entry name" value="Chloramphenicol acetyltransferase-like domain"/>
    <property type="match status" value="5"/>
</dbReference>
<dbReference type="Pfam" id="PF13193">
    <property type="entry name" value="AMP-binding_C"/>
    <property type="match status" value="5"/>
</dbReference>
<dbReference type="InterPro" id="IPR000415">
    <property type="entry name" value="Nitroreductase-like"/>
</dbReference>
<dbReference type="InterPro" id="IPR025110">
    <property type="entry name" value="AMP-bd_C"/>
</dbReference>
<dbReference type="NCBIfam" id="NF003417">
    <property type="entry name" value="PRK04813.1"/>
    <property type="match status" value="7"/>
</dbReference>
<dbReference type="Gene3D" id="3.40.50.12230">
    <property type="match status" value="1"/>
</dbReference>
<proteinExistence type="inferred from homology"/>
<dbReference type="SUPFAM" id="SSF52777">
    <property type="entry name" value="CoA-dependent acyltransferases"/>
    <property type="match status" value="10"/>
</dbReference>
<dbReference type="InterPro" id="IPR002376">
    <property type="entry name" value="Formyl_transf_N"/>
</dbReference>
<dbReference type="Pfam" id="PF00551">
    <property type="entry name" value="Formyl_trans_N"/>
    <property type="match status" value="1"/>
</dbReference>
<dbReference type="SUPFAM" id="SSF53328">
    <property type="entry name" value="Formyltransferase"/>
    <property type="match status" value="1"/>
</dbReference>
<dbReference type="Gene3D" id="2.30.38.10">
    <property type="entry name" value="Luciferase, Domain 3"/>
    <property type="match status" value="2"/>
</dbReference>
<dbReference type="Pfam" id="PF00975">
    <property type="entry name" value="Thioesterase"/>
    <property type="match status" value="1"/>
</dbReference>
<comment type="caution">
    <text evidence="10">The sequence shown here is derived from an EMBL/GenBank/DDBJ whole genome shotgun (WGS) entry which is preliminary data.</text>
</comment>
<dbReference type="PROSITE" id="PS00012">
    <property type="entry name" value="PHOSPHOPANTETHEINE"/>
    <property type="match status" value="4"/>
</dbReference>
<sequence length="6548" mass="717202">MSVDCVIIGQGTVAVLCAEQLLANGVVIKAVVSTEPILTGWAAERGIQSSPGLKTLPDKAFDYLFSIVNPVILTPDELALPRRLAINFHDGPLPRYAGVHATSWALIDGVRRHAITWHVMTEAADEGPIVTQRWFDVDPDETAFSLNAKCYSEAVAAFTELLPRLLAGDVVLAEQDLACRTYFGRHDRPDGLLDFAKPAESIRGLVAALDFAPYPNPLTTAKVWTGTHAVAVESIQVTSLASEHPPGTVVATAGGFQQVATGTNDVLLRLADSAVVDRFPEFPEHRRVRLNELIGQTARLESWWLRRFRQVVAAQLHANINTSRAALPTVMAFLSRVNHGPFDVALVDPDTVDAYPAEFFAHAVPWRSPVDPTGTLADARHAVDDSLAGLAGTYPRDLLARYSIDADLPVTVTIWDGPVVFDDPDLAARYEIFCRGSAGPIADIPLVDDAERDVLLTAGKADQDSVRACVHNLFEQVAANSPDAVAVRMAEQSLTYGELDRRANQVAHCLVGKGIRTDDVVGLRMERSIDLLVGLLGILKSGAAYLPLDPRLPDRRLAFMAADAQAHLVMDTIDAGGFPDTDPDIEARPDSLAYVIYTSGTTGKPKGCAVEHQHLATTLVGAQREFGFGAMDVLPSLASPAFDISLLELLLPLISGGTTVLVDAEQVTDIVELVEHTSDATFFHAVPSLMSAWLEHAGGHYPALRCLLVGGDAVPRRLLDDLMSHFPTAQVIELYGPTEATIISTFHHVNEGTHRDVPHCIGKRFGYTSTYVLDPSRGLTPAGSPGELWLGGSTIARGYLGNDDLTAQRFAMVGGERLYRTGDLVRYLPDGSMEFLGRTDDQVKIRGFRIELSEIEHALGAQDGVDAAVVIARDTPTGKQLVAYVAADEVPGVPEFLPDYMVPAHIVRLDSLPLNANGKIDRAALPLPEARDGYLPPRTAVERELCLLWQEFLDVPQVGVHDDFFALGGHSLVASRLTVAVRARLRADVTVSTIFKNPTVEALAAHIGPRMTIPRVAERDSYPLSHAQQRIWLHEQHNPGTTTYNIPPVLIRIDGPLDVTRLDNVLKSLVDRHESLRASYHGPTQRVTTNAFQLRHTDDLSIARRFADTPFDLTVSPLRAALVRLEPEAHVLVLSVHHLAADGASFGVLFEELSALYDGRGLDDLVTRYVDYAEWDEGRAFDVSYWTDRLADLPASHGLALDRPRPRLRSHRGALVRRPLPGRDALAALARERGVTQFMILEAAFASLLHRYSGATDIVVGTPVANRENPSTAGLTGCFVNTVVLRTDFTGSPAFDEVLARTAAMATEAFEHQAAPFDMVVAQINPERDPALHPLFQVMFAVEDATAPQLTGVRTSLLDQDHRTAKFDLSLYVRDRGDSLDLMWEYATDIFDAETVAALSDSYETLVAAILAGEPRPSVLSPTQAAAIKASNDTAAPFPEHDCVHELFEAQVERTPHAVAVSFEGREMTFVELNALANQVAHTLTERGIGPDDPVGLQVERGIEMVAGIYGIWKAGAAYVPLEPSYPAARLRQMSAGLAAVLTEKDIAAARGYPDVNPARDASPNDLAYVIFTSGSTGEPKGVMVEHRALVNRIHWMAAEYRLTGSDVVLQKTPFSFDVSVWELTWPLITGARLVILRPDGHKDPDHLVDVIKSDGVTTIHFVPSMLRAMLEHGRWHECVSVRQVFCSGEALPKSVTSAFFATGTDASLHNLYGPTEATIDVSQWTCHAGDQTVPIGHPIQNTTLSVLDEHMRDVPPGAPGELYIGGVGLARGYLHRQDLTSERFVMREGERLYRTGDLVRRRRDGALEFLGRLDHQVKIRGFRVELGEIESVLHAHPDVADAVVVARDELLVAYVVGLRQDLREYLADRLPEYLVPSVFVPLERMPLSANGKVDRNALPDPAFSAPDDTELAGAVEMELAALWQRVLKVRRVGALTNFFHAGGHSLLATRLVAEIRRRWQADISISTVFAHQTLRDLAGVVELATRRDVAPIRPVDRSGPLPVSFGQQRFWLLDQLNPETPQHAVMAAIQLDGELDVPSLERTFRKLIERHEILRTTYHRTDDGVRQDVRQGLGFELPMLDASEADVERLAREEVDKPFDLTREASLRAKVLRLGDQRHVLLLTVHHIASDGWSNGVLYEEITSLYRSETLEPQPVRYADYAVWQRTQLAGAPLAEQIEYWADELADVPVLHGLPLDRPRPAVRSHRGDTVRQVLGQELTAAVRALALDSGSTLFMVLHAGFAALVARYSNADDVVVGTTLANREQAEVSRLVGPFMNPVALRADFRADPTFTELLAENRRRALGAYEHQQVPFEQLLDRLGIERSPAYPPLIQLMLILHNNDGGFFELPGVRGTVLRFEHAQARLDLILDVVERAGELEVSWEYSTDLLDRSTVERMAADFEQLLTVVTAEPEGKVAEIPLVSTVSGSGVVLDYPDKCLHELFEQCADRQPETVAVVDGTRQITYGELNAMANQVANDLIDRGAAADDLVGVHMERSIESVAAFLGILKAGAGYVPISPELPEHRVHAIVADAKPVHVLTGVETGAANHNPGRRVSSSDIAYTIYTSGSTGRPKGVRVEHRAILSSFHAWERAYRLDETRNHLQAAGIGFDVSVGDMVRALCSGGRLVICPKDTLLDPVELHALIEAQDIHFAEFVPLTLTNLVDHLDRAGARLTTLRFLVAGSDRWHGADLGKARNVVAEQTILVNSYGLTEAAVDSTYFESAAGDAIADGPVPIGRPLGNVQAYVLSPAGQPCPIGVPGELYIAGPALARDYLNDPELTEHRFVVRRGVRMYRTGDLAFWRADGQLGLLGRVDLQVKLRGARIELTEIEACLLANETVTAAVATVVDLGGTEILAAYVVATGETDLREYVEGRLPDYMVPAVVTRLDELPMNANGKVDRAALPMPVLGDDSVPDNDTERALVTLWQDLLDVAEPGVRTSFFALGGHSLLAARLVALVRDQWQADIPIRVVFEQPTIRRLARVIDAATAVPSAGIERVDRRSRLALSSAQQRLWLIDQLDQDTTQYTISTALRLMGKLDIAALRCALGDIVERHEILRTTYHSQDGLAYQVVSEPREIDLPVVTEDLDQVAMRVARARFDLTTGPMLRATLVEVAGDHHVLLLSMHHIAADGWSMGILANELTAFYRAAVRGAPNPLPPLEIQYADYAAWDRQRPVGDTEFWLDRLADLPSIHGLPLDHPRPARQSHRGATHVTTVDSAGLRALAEEHGVTLFNVLHAAFACLLSRYADDTDIVVGTPVANRDRAETADLLGFFVNTVVLRTDLAGDPTFAELLRQSRADVMDTLDRQSVPFDVLVDELAPDRSLSHHPLFQIMLVLQNNDQGAFDLPELTASVFKPDGATAKFDLTLDVIEFPGELSLSWEYATDLFEAGTIERMAAHFGRLLSAILAEPGAPISRLSFMDDEEWRQLANWNAMAYEYDQQHLPHEYVSEQPPEAIAVTAYGEQITYGELDRRANRLAHVLIDAGVGPDVVAGILLPRSSIDLIVSVLAVFKAGGAYVALELDAPSARLEHMLRDASIETVLTTSELADRLPGKAIRVDSATVGQASDAPVERRVPQGGLAYLIYTSGSTGTPKALLQTHRTLENLVAMSPITGRMRTLQYAALSFDVSIQEIVTAWRTGSELVLISADDRMDPAAVLDMIAANRIERLFIPTAMLYLVADEYARAARDVTSLREVIVGGETLKITAAVKALIEDNGIVFVNEYGPSETHAVSYEVIEDLTVGSVPSVGHVIGNLRAYVVDRNDQVQPDGLPGELCIGGDGVALGYLNQPELTAVKFVELFGERVYRSGDRVRRLPDGRLEFFGRSDDQIKIRGYRVEIGEIEQVLQRHPAVDDVVVVARQDRQQLVAYVVGAVTGPALHEYLRSRVPDYMIPAIFVPMTALPLTKVGKVDRRRLPQPDFGTADRLAPSTPTEAVLLPIWQDVLGVEQIGVADNFFRLGGHSLLAVRLVNRISQHVGKPVPLRAVLEFPTVARLSAHIDEDSAARPQVDPLWTDPGNAFEPFPLTDIQQAYWLGRGGHFDLGNIGTHSYIEMPAQDLDITRYQRAWNRLIQRHPMLRMVLTPDGRQRILPEVGEYVLRVHDGQDRMKIRERMSHQVFSGYEWPLFEVCVSRESPARSYVHISIDAFSLDAASFLQLFDEWMRLYENPDEPLPPVDITFRDYVLSAQRLRDTEFMVPSRTYWLDRIAEFPMAPNLPFAVDPAEITTPAFEGRRHFTTPEKWAELKQFAARLSITPSVLVIGCFAEVLARWAQSPHFALNLTLFNRIEFHEQVERIVGDFTSLTLLEVDHRQAGATLVDKFAALQRRLFADLEHRHFTGVEVQRELSRRHATTVTYPVVVTSTLGLGNRSGKPGPFDSDGVYTVSQTPQVWLDFQVSEIDGALSCNWDSVSGLFPDGMLDDMFAAFIELLENVPDGQRDTLPAAHRALVAEVNDTAKDFAPSFPARLHQPLLEQIRLRGDKVAVVASGRRVTYRELGLASQRLAARVRPGGLVAILMHKGWQQVVAALAILRAGAAYLPIDASLPAERIRQLLEIGAVEQVLTVEGVACELPTLIVDETLFADGELEFEQPRQAETDLAYVIFTSGSTGTPKGVMIDHRGALNTVLDINDRYAVTEADTVLGLSSMSFDLSVYDVFGVLGAGGTLVLPSPDESRDPQAWLHHLAGERVTLWNTVPALLQMLLDFQPARLDLRLVMLSGDWIPIDLPERLRAVAPDVLLVSLGGATEASIWSIDHVVGDVDPSWRSVPYGKALANQTFYVLKHDLSVAPVYCVGELYIGGIGLARGYWGDPAKTALRFVEHPVTGERLYRTGDLGRLRPDGTIEFLGRDDDQVKVQGHRIELGEIEARLTAHPAVRAAVVSVQDRQLAGYVVPAFDDVSIHGDVLTSEPDRAAFTLQRNGIRNLTGPARSVRALAALGEYAFGKRHYPSAGGLYPVQAYVGGHYYRPDTGELVRVSDMLTDDWTLHLVADMAAIEPMYGRNSEDFCRLEAGYLVQALRSSGVDLTPVPAADIRKACRLTDDHRVLRAYSMHFGDGVPVPARKSYRAFEPANLTEDRLLAVLPTEPELPVVVWIRDKGWFDLTEGALSARDDDRDPAVVFRYSGDVFATAAFAVLLGGPKTPETLHRAGELGQTMMTTAVEGNIGLCPIGVVDTDAVHAFLGGVITDEQIQSADVSQPVVDMAGVLKEFLGQVLPAYMVPPHILRIAEIPLSANGKVNRKALPAPDVPVPDTHVRAETATEKELAGIWQAVLGRPEVGVTDNFFDLGGDSMHAISVVTKARQAGVHFSVRDLYAQQTIAAVAAVASFVEADDDGKLEAFALLSDEQRATIEPEIGLVQDAYPLTKLQQGMIYHSLVDGERGTYHEVVSTHLRLPWDQGKFAGALREITKQHDILRTVLRYDLQLVLTRAEPVLRVHDIRHLDPQAQAAHIRAWIADERASAFEPERPAWSVVIHLRGTDELQYTLVCHHALLDGWSVAKFSEQLLALYRGEPSAGTSSYREFVAAEIAAGKSDEAIRYFSAKLADAPVPWWTGAQRHEPIRHTFEVPGVHMPAATDKAVFLAAHIVLLSLLTGSSDVVTSVVTNCRPETDGAEHALGLFLNSLPMRINRAETWEDLVADVERTLLADSAHKLCPVADIQAGTGLDLSGSLFTFVHFRQAVDVLGDDSVDTTNYLLATEVAKTGTTYRVDLVLDSGAFDAAFAERAAGLYRRILTTIGGPISNAAILGETAQPWNDTAREFPADRVMHSFFEQQAARTPDAVALVFEGRTMSYRELNERANRLAHHLIGLGAPTLVGLSAERSFEMVIGIYGIWKAGAAYVPIDPSHPPARQEQIIEQAGIRHVLTHADLAMDYQTSLDNPGRSGDRAYVIFTSGSTGTPKGVAVSHRALINRIVWMDTEFPLSDVDTVVQKTPFGFDVSVWEFTWPLAVGARLVIARPDGHRDPDYLVDLIRTQGVTTLHFVPSMLRAMLQHGRWAECGSVRQVFCSGEALPHSLAADFFASGTDAALVNLYGPTEAAIDVSYWRCDPADEAVPIGYPIHNTRLHVLSDDRQPLPVGVPGELYIGGTGLADGYLGRPDLTAERFVTVDGERLYRTGDLVRRRTDGALEFLGRLDHQVKIRGVRIELGEIEAVLAGHPDVADVVVIARAERLVAYVVAPAGTDLRSYLASRLPDYLVPAAFVTLPALPLSANGKIDRKALPDPERAATAVAPRDTLEARVCEIAGSVLGGIEVGVHDPFFEVGGDSLKLIRLAGAIKQHLGVALPVMTLFEASTVARMAELIRGTDNTEQVVHRLTPPRPDATVTVLCVPYAAGDGVIYKELADRVASDIALFSVTNPRTFDADDPTQVAAFVDRCAEEIQREITGPVIVWGHCVGYALALVLAKRLPDVRAVCLGGVVIDADHAERDLSFTDVDVVDVLTTAGLSEVQGSITGEEWAEVAAKFRHDTVLSVRCDRDFFAGEPLPVPVYCVVADDDPLTPDWRENAANWASVSGDLRVVALDDGGHYFVTTRSVAVAALLAEITSETVL</sequence>
<dbReference type="Gene3D" id="3.40.50.1820">
    <property type="entry name" value="alpha/beta hydrolase"/>
    <property type="match status" value="2"/>
</dbReference>
<evidence type="ECO:0000256" key="8">
    <source>
        <dbReference type="ARBA" id="ARBA00033440"/>
    </source>
</evidence>
<dbReference type="Proteomes" id="UP001521150">
    <property type="component" value="Unassembled WGS sequence"/>
</dbReference>
<evidence type="ECO:0000256" key="1">
    <source>
        <dbReference type="ARBA" id="ARBA00001957"/>
    </source>
</evidence>
<dbReference type="InterPro" id="IPR010071">
    <property type="entry name" value="AA_adenyl_dom"/>
</dbReference>
<evidence type="ECO:0000256" key="2">
    <source>
        <dbReference type="ARBA" id="ARBA00005102"/>
    </source>
</evidence>
<dbReference type="NCBIfam" id="TIGR01733">
    <property type="entry name" value="AA-adenyl-dom"/>
    <property type="match status" value="6"/>
</dbReference>
<dbReference type="EMBL" id="JAJVCN010000003">
    <property type="protein sequence ID" value="MCE7009273.1"/>
    <property type="molecule type" value="Genomic_DNA"/>
</dbReference>
<dbReference type="SUPFAM" id="SSF47336">
    <property type="entry name" value="ACP-like"/>
    <property type="match status" value="5"/>
</dbReference>
<keyword evidence="5" id="KW-0596">Phosphopantetheine</keyword>
<reference evidence="10 11" key="1">
    <citation type="submission" date="2021-12" db="EMBL/GenBank/DDBJ databases">
        <title>Genome sequence of Kibdelosporangium philippinense ATCC 49844.</title>
        <authorList>
            <person name="Fedorov E.A."/>
            <person name="Omeragic M."/>
            <person name="Shalygina K.F."/>
            <person name="Maclea K.S."/>
        </authorList>
    </citation>
    <scope>NUCLEOTIDE SEQUENCE [LARGE SCALE GENOMIC DNA]</scope>
    <source>
        <strain evidence="10 11">ATCC 49844</strain>
    </source>
</reference>
<evidence type="ECO:0000256" key="7">
    <source>
        <dbReference type="ARBA" id="ARBA00022598"/>
    </source>
</evidence>
<dbReference type="InterPro" id="IPR009081">
    <property type="entry name" value="PP-bd_ACP"/>
</dbReference>
<dbReference type="SMART" id="SM00823">
    <property type="entry name" value="PKS_PP"/>
    <property type="match status" value="6"/>
</dbReference>
<dbReference type="SUPFAM" id="SSF55469">
    <property type="entry name" value="FMN-dependent nitroreductase-like"/>
    <property type="match status" value="1"/>
</dbReference>
<dbReference type="SUPFAM" id="SSF53474">
    <property type="entry name" value="alpha/beta-Hydrolases"/>
    <property type="match status" value="1"/>
</dbReference>
<dbReference type="Gene3D" id="1.10.1200.10">
    <property type="entry name" value="ACP-like"/>
    <property type="match status" value="5"/>
</dbReference>
<evidence type="ECO:0000259" key="9">
    <source>
        <dbReference type="PROSITE" id="PS50075"/>
    </source>
</evidence>
<evidence type="ECO:0000256" key="3">
    <source>
        <dbReference type="ARBA" id="ARBA00007380"/>
    </source>
</evidence>
<dbReference type="Gene3D" id="3.40.50.12780">
    <property type="entry name" value="N-terminal domain of ligase-like"/>
    <property type="match status" value="4"/>
</dbReference>
<dbReference type="CDD" id="cd19531">
    <property type="entry name" value="LCL_NRPS-like"/>
    <property type="match status" value="3"/>
</dbReference>
<dbReference type="InterPro" id="IPR036477">
    <property type="entry name" value="Formyl_transf_N_sf"/>
</dbReference>
<dbReference type="SUPFAM" id="SSF56801">
    <property type="entry name" value="Acetyl-CoA synthetase-like"/>
    <property type="match status" value="6"/>
</dbReference>
<organism evidence="10 11">
    <name type="scientific">Kibdelosporangium philippinense</name>
    <dbReference type="NCBI Taxonomy" id="211113"/>
    <lineage>
        <taxon>Bacteria</taxon>
        <taxon>Bacillati</taxon>
        <taxon>Actinomycetota</taxon>
        <taxon>Actinomycetes</taxon>
        <taxon>Pseudonocardiales</taxon>
        <taxon>Pseudonocardiaceae</taxon>
        <taxon>Kibdelosporangium</taxon>
    </lineage>
</organism>
<dbReference type="Gene3D" id="3.30.559.30">
    <property type="entry name" value="Nonribosomal peptide synthetase, condensation domain"/>
    <property type="match status" value="5"/>
</dbReference>
<keyword evidence="11" id="KW-1185">Reference proteome</keyword>
<name>A0ABS8ZS74_9PSEU</name>
<dbReference type="SUPFAM" id="SSF50486">
    <property type="entry name" value="FMT C-terminal domain-like"/>
    <property type="match status" value="1"/>
</dbReference>
<dbReference type="Gene3D" id="3.40.109.10">
    <property type="entry name" value="NADH Oxidase"/>
    <property type="match status" value="1"/>
</dbReference>
<dbReference type="InterPro" id="IPR001242">
    <property type="entry name" value="Condensation_dom"/>
</dbReference>
<dbReference type="InterPro" id="IPR011034">
    <property type="entry name" value="Formyl_transferase-like_C_sf"/>
</dbReference>
<feature type="domain" description="Carrier" evidence="9">
    <location>
        <begin position="3931"/>
        <end position="4006"/>
    </location>
</feature>
<dbReference type="InterPro" id="IPR000873">
    <property type="entry name" value="AMP-dep_synth/lig_dom"/>
</dbReference>
<comment type="pathway">
    <text evidence="2">Siderophore biosynthesis; mycobactin biosynthesis.</text>
</comment>
<dbReference type="Gene3D" id="3.40.50.980">
    <property type="match status" value="4"/>
</dbReference>
<keyword evidence="7" id="KW-0436">Ligase</keyword>
<feature type="domain" description="Carrier" evidence="9">
    <location>
        <begin position="1911"/>
        <end position="1986"/>
    </location>
</feature>
<dbReference type="InterPro" id="IPR020845">
    <property type="entry name" value="AMP-binding_CS"/>
</dbReference>
<protein>
    <recommendedName>
        <fullName evidence="4">Phenyloxazoline synthase MbtB</fullName>
    </recommendedName>
    <alternativeName>
        <fullName evidence="8">Mycobactin synthetase protein B</fullName>
    </alternativeName>
</protein>
<evidence type="ECO:0000313" key="10">
    <source>
        <dbReference type="EMBL" id="MCE7009273.1"/>
    </source>
</evidence>
<dbReference type="CDD" id="cd05930">
    <property type="entry name" value="A_NRPS"/>
    <property type="match status" value="5"/>
</dbReference>
<dbReference type="Pfam" id="PF00550">
    <property type="entry name" value="PP-binding"/>
    <property type="match status" value="6"/>
</dbReference>
<dbReference type="Pfam" id="PF00501">
    <property type="entry name" value="AMP-binding"/>
    <property type="match status" value="6"/>
</dbReference>
<dbReference type="Pfam" id="PF00668">
    <property type="entry name" value="Condensation"/>
    <property type="match status" value="6"/>
</dbReference>
<keyword evidence="6" id="KW-0597">Phosphoprotein</keyword>
<feature type="domain" description="Carrier" evidence="9">
    <location>
        <begin position="2916"/>
        <end position="2991"/>
    </location>
</feature>
<accession>A0ABS8ZS74</accession>
<dbReference type="InterPro" id="IPR020806">
    <property type="entry name" value="PKS_PP-bd"/>
</dbReference>
<dbReference type="CDD" id="cd19535">
    <property type="entry name" value="Cyc_NRPS"/>
    <property type="match status" value="1"/>
</dbReference>
<dbReference type="RefSeq" id="WP_233730708.1">
    <property type="nucleotide sequence ID" value="NZ_JAJVCN010000003.1"/>
</dbReference>
<dbReference type="InterPro" id="IPR045851">
    <property type="entry name" value="AMP-bd_C_sf"/>
</dbReference>
<feature type="domain" description="Carrier" evidence="9">
    <location>
        <begin position="936"/>
        <end position="1011"/>
    </location>
</feature>
<dbReference type="InterPro" id="IPR006162">
    <property type="entry name" value="Ppantetheine_attach_site"/>
</dbReference>
<comment type="cofactor">
    <cofactor evidence="1">
        <name>pantetheine 4'-phosphate</name>
        <dbReference type="ChEBI" id="CHEBI:47942"/>
    </cofactor>
</comment>
<dbReference type="Gene3D" id="3.30.300.30">
    <property type="match status" value="7"/>
</dbReference>
<feature type="domain" description="Carrier" evidence="9">
    <location>
        <begin position="6230"/>
        <end position="6305"/>
    </location>
</feature>